<dbReference type="GO" id="GO:0005783">
    <property type="term" value="C:endoplasmic reticulum"/>
    <property type="evidence" value="ECO:0007669"/>
    <property type="project" value="TreeGrafter"/>
</dbReference>
<dbReference type="EMBL" id="JAEHOC010000013">
    <property type="protein sequence ID" value="KAG2436482.1"/>
    <property type="molecule type" value="Genomic_DNA"/>
</dbReference>
<evidence type="ECO:0000313" key="3">
    <source>
        <dbReference type="Proteomes" id="UP000650467"/>
    </source>
</evidence>
<dbReference type="Proteomes" id="UP000650467">
    <property type="component" value="Unassembled WGS sequence"/>
</dbReference>
<dbReference type="GO" id="GO:0004620">
    <property type="term" value="F:phospholipase activity"/>
    <property type="evidence" value="ECO:0007669"/>
    <property type="project" value="TreeGrafter"/>
</dbReference>
<dbReference type="GO" id="GO:0030149">
    <property type="term" value="P:sphingolipid catabolic process"/>
    <property type="evidence" value="ECO:0007669"/>
    <property type="project" value="TreeGrafter"/>
</dbReference>
<comment type="caution">
    <text evidence="2">The sequence shown here is derived from an EMBL/GenBank/DDBJ whole genome shotgun (WGS) entry which is preliminary data.</text>
</comment>
<gene>
    <name evidence="2" type="ORF">HXX76_006783</name>
</gene>
<sequence length="445" mass="46185">MAGLHVARVAKAASCGGHAHVLEWLAADAGLYDAPERGDRKHKRMVVSQDLAAAAARGGRVSLLHRLLAKLQANGDSGQWPRLLLCEVALGCRLPAFRDLAEWSRQLEPLKPGARVAAAAAAAEGGGTRQLVGHSLFDLATVQPDFERRLRYLVSNHGAGAAVAQAATLAAVCAGDVGALRFLLDECGVSLSDECICQAAAHGQDAVLEFLRGRGELPSCSCDGRPLGPAPVCVLACVLGATAVAAPRLGAEVQLQPLAQAGSVEQLEWALGVAVGGAGAAAAQGLAPAAQHLLLAALQAGNLAAASRLHARGLAPVLPSAGQVIGLCHRPRRDLLVPCAENQWKWLKAAFLASLVLPHDAQAAPTAGRFEAAASAGAERFGHKAEPARGARAGARAGHEGEREREREGEGVEGLMAARRQVVAGVERRFREAVGRESTRRSDRV</sequence>
<dbReference type="GO" id="GO:0046513">
    <property type="term" value="P:ceramide biosynthetic process"/>
    <property type="evidence" value="ECO:0007669"/>
    <property type="project" value="TreeGrafter"/>
</dbReference>
<feature type="compositionally biased region" description="Basic and acidic residues" evidence="1">
    <location>
        <begin position="397"/>
        <end position="410"/>
    </location>
</feature>
<keyword evidence="3" id="KW-1185">Reference proteome</keyword>
<organism evidence="2 3">
    <name type="scientific">Chlamydomonas incerta</name>
    <dbReference type="NCBI Taxonomy" id="51695"/>
    <lineage>
        <taxon>Eukaryota</taxon>
        <taxon>Viridiplantae</taxon>
        <taxon>Chlorophyta</taxon>
        <taxon>core chlorophytes</taxon>
        <taxon>Chlorophyceae</taxon>
        <taxon>CS clade</taxon>
        <taxon>Chlamydomonadales</taxon>
        <taxon>Chlamydomonadaceae</taxon>
        <taxon>Chlamydomonas</taxon>
    </lineage>
</organism>
<protein>
    <submittedName>
        <fullName evidence="2">Uncharacterized protein</fullName>
    </submittedName>
</protein>
<evidence type="ECO:0000313" key="2">
    <source>
        <dbReference type="EMBL" id="KAG2436482.1"/>
    </source>
</evidence>
<evidence type="ECO:0000256" key="1">
    <source>
        <dbReference type="SAM" id="MobiDB-lite"/>
    </source>
</evidence>
<dbReference type="PANTHER" id="PTHR12393">
    <property type="entry name" value="SPHINGOMYELIN PHOSPHODIESTERASE RELATED"/>
    <property type="match status" value="1"/>
</dbReference>
<reference evidence="2" key="1">
    <citation type="journal article" date="2020" name="bioRxiv">
        <title>Comparative genomics of Chlamydomonas.</title>
        <authorList>
            <person name="Craig R.J."/>
            <person name="Hasan A.R."/>
            <person name="Ness R.W."/>
            <person name="Keightley P.D."/>
        </authorList>
    </citation>
    <scope>NUCLEOTIDE SEQUENCE</scope>
    <source>
        <strain evidence="2">SAG 7.73</strain>
    </source>
</reference>
<dbReference type="GO" id="GO:0016020">
    <property type="term" value="C:membrane"/>
    <property type="evidence" value="ECO:0007669"/>
    <property type="project" value="TreeGrafter"/>
</dbReference>
<name>A0A835W0W4_CHLIN</name>
<dbReference type="AlphaFoldDB" id="A0A835W0W4"/>
<feature type="region of interest" description="Disordered" evidence="1">
    <location>
        <begin position="381"/>
        <end position="414"/>
    </location>
</feature>
<accession>A0A835W0W4</accession>
<dbReference type="PANTHER" id="PTHR12393:SF6">
    <property type="entry name" value="SPHINGOMYELIN PHOSPHODIESTERASE 2"/>
    <property type="match status" value="1"/>
</dbReference>
<dbReference type="GO" id="GO:0071944">
    <property type="term" value="C:cell periphery"/>
    <property type="evidence" value="ECO:0007669"/>
    <property type="project" value="TreeGrafter"/>
</dbReference>
<proteinExistence type="predicted"/>